<evidence type="ECO:0000313" key="2">
    <source>
        <dbReference type="EMBL" id="EKC71456.1"/>
    </source>
</evidence>
<dbReference type="GO" id="GO:0003677">
    <property type="term" value="F:DNA binding"/>
    <property type="evidence" value="ECO:0007669"/>
    <property type="project" value="UniProtKB-KW"/>
</dbReference>
<proteinExistence type="predicted"/>
<sequence length="86" mass="10162">SLPEEFDKIDITDVDIDFLKNVTLMDAYAFLSYCKNERNNDSAARARKVTSIRMFYKYLTVQRMFLRKTQCLSSKRLSSKNHSRNI</sequence>
<comment type="caution">
    <text evidence="2">The sequence shown here is derived from an EMBL/GenBank/DDBJ whole genome shotgun (WGS) entry which is preliminary data.</text>
</comment>
<evidence type="ECO:0000256" key="1">
    <source>
        <dbReference type="ARBA" id="ARBA00023125"/>
    </source>
</evidence>
<feature type="non-terminal residue" evidence="2">
    <location>
        <position position="1"/>
    </location>
</feature>
<gene>
    <name evidence="2" type="ORF">LEA_07253</name>
</gene>
<dbReference type="Gene3D" id="1.10.150.130">
    <property type="match status" value="1"/>
</dbReference>
<protein>
    <submittedName>
        <fullName evidence="2">Site-specific tyrosine recombinase XerC</fullName>
    </submittedName>
</protein>
<reference evidence="2" key="1">
    <citation type="journal article" date="2013" name="Environ. Microbiol.">
        <title>Microbiota from the distal guts of lean and obese adolescents exhibit partial functional redundancy besides clear differences in community structure.</title>
        <authorList>
            <person name="Ferrer M."/>
            <person name="Ruiz A."/>
            <person name="Lanza F."/>
            <person name="Haange S.B."/>
            <person name="Oberbach A."/>
            <person name="Till H."/>
            <person name="Bargiela R."/>
            <person name="Campoy C."/>
            <person name="Segura M.T."/>
            <person name="Richter M."/>
            <person name="von Bergen M."/>
            <person name="Seifert J."/>
            <person name="Suarez A."/>
        </authorList>
    </citation>
    <scope>NUCLEOTIDE SEQUENCE</scope>
</reference>
<keyword evidence="1" id="KW-0238">DNA-binding</keyword>
<accession>K1UIS4</accession>
<dbReference type="EMBL" id="AJWY01004767">
    <property type="protein sequence ID" value="EKC71456.1"/>
    <property type="molecule type" value="Genomic_DNA"/>
</dbReference>
<dbReference type="AlphaFoldDB" id="K1UIS4"/>
<name>K1UIS4_9ZZZZ</name>
<organism evidence="2">
    <name type="scientific">human gut metagenome</name>
    <dbReference type="NCBI Taxonomy" id="408170"/>
    <lineage>
        <taxon>unclassified sequences</taxon>
        <taxon>metagenomes</taxon>
        <taxon>organismal metagenomes</taxon>
    </lineage>
</organism>
<dbReference type="InterPro" id="IPR010998">
    <property type="entry name" value="Integrase_recombinase_N"/>
</dbReference>